<reference evidence="3" key="1">
    <citation type="journal article" date="2019" name="Int. J. Syst. Evol. Microbiol.">
        <title>The Global Catalogue of Microorganisms (GCM) 10K type strain sequencing project: providing services to taxonomists for standard genome sequencing and annotation.</title>
        <authorList>
            <consortium name="The Broad Institute Genomics Platform"/>
            <consortium name="The Broad Institute Genome Sequencing Center for Infectious Disease"/>
            <person name="Wu L."/>
            <person name="Ma J."/>
        </authorList>
    </citation>
    <scope>NUCLEOTIDE SEQUENCE [LARGE SCALE GENOMIC DNA]</scope>
    <source>
        <strain evidence="3">CCUG 58938</strain>
    </source>
</reference>
<gene>
    <name evidence="2" type="ORF">ACFQ21_11920</name>
</gene>
<keyword evidence="1" id="KW-1133">Transmembrane helix</keyword>
<feature type="transmembrane region" description="Helical" evidence="1">
    <location>
        <begin position="46"/>
        <end position="67"/>
    </location>
</feature>
<dbReference type="Proteomes" id="UP001597112">
    <property type="component" value="Unassembled WGS sequence"/>
</dbReference>
<evidence type="ECO:0000313" key="2">
    <source>
        <dbReference type="EMBL" id="MFD1000019.1"/>
    </source>
</evidence>
<evidence type="ECO:0000256" key="1">
    <source>
        <dbReference type="SAM" id="Phobius"/>
    </source>
</evidence>
<keyword evidence="1" id="KW-0472">Membrane</keyword>
<dbReference type="RefSeq" id="WP_377579257.1">
    <property type="nucleotide sequence ID" value="NZ_JBHTKA010000003.1"/>
</dbReference>
<keyword evidence="3" id="KW-1185">Reference proteome</keyword>
<evidence type="ECO:0008006" key="4">
    <source>
        <dbReference type="Google" id="ProtNLM"/>
    </source>
</evidence>
<organism evidence="2 3">
    <name type="scientific">Ohtaekwangia kribbensis</name>
    <dbReference type="NCBI Taxonomy" id="688913"/>
    <lineage>
        <taxon>Bacteria</taxon>
        <taxon>Pseudomonadati</taxon>
        <taxon>Bacteroidota</taxon>
        <taxon>Cytophagia</taxon>
        <taxon>Cytophagales</taxon>
        <taxon>Fulvivirgaceae</taxon>
        <taxon>Ohtaekwangia</taxon>
    </lineage>
</organism>
<proteinExistence type="predicted"/>
<dbReference type="EMBL" id="JBHTKA010000003">
    <property type="protein sequence ID" value="MFD1000019.1"/>
    <property type="molecule type" value="Genomic_DNA"/>
</dbReference>
<keyword evidence="1" id="KW-0812">Transmembrane</keyword>
<name>A0ABW3K1L0_9BACT</name>
<accession>A0ABW3K1L0</accession>
<sequence length="183" mass="21470">MKSTINLNKAVFKGRAYFAFFSLVLAALTLTVVISVFLPGGPDRTFIYVLFLVGIPALYLMVSLAYYKFWLMEDRIVIKYPFRFRNRFRTMLLSDVDHIVYMNKLGQNELASKVIIHAKPNATWKRYELGFDDRRNKNVFVFLNIMYTRGFEIDISKCVRESLVEDQIALGIQNDEKLMRVHY</sequence>
<protein>
    <recommendedName>
        <fullName evidence="4">Transmembrane protein</fullName>
    </recommendedName>
</protein>
<comment type="caution">
    <text evidence="2">The sequence shown here is derived from an EMBL/GenBank/DDBJ whole genome shotgun (WGS) entry which is preliminary data.</text>
</comment>
<evidence type="ECO:0000313" key="3">
    <source>
        <dbReference type="Proteomes" id="UP001597112"/>
    </source>
</evidence>
<feature type="transmembrane region" description="Helical" evidence="1">
    <location>
        <begin position="16"/>
        <end position="40"/>
    </location>
</feature>